<evidence type="ECO:0000256" key="1">
    <source>
        <dbReference type="SAM" id="MobiDB-lite"/>
    </source>
</evidence>
<feature type="region of interest" description="Disordered" evidence="1">
    <location>
        <begin position="1"/>
        <end position="22"/>
    </location>
</feature>
<dbReference type="EMBL" id="JACMSC010000004">
    <property type="protein sequence ID" value="KAG6524065.1"/>
    <property type="molecule type" value="Genomic_DNA"/>
</dbReference>
<protein>
    <submittedName>
        <fullName evidence="2">Uncharacterized protein</fullName>
    </submittedName>
</protein>
<dbReference type="AlphaFoldDB" id="A0A8J5H9X7"/>
<evidence type="ECO:0000313" key="2">
    <source>
        <dbReference type="EMBL" id="KAG6524065.1"/>
    </source>
</evidence>
<sequence length="79" mass="8903">MDDGDNDDKEKGGGLAFNTSLNASQPHLSTSFIHSSHLDDSDKAVIISRCDQSVRNPKGKEDWMEKKVFVEEEDELMYL</sequence>
<gene>
    <name evidence="2" type="ORF">ZIOFF_013955</name>
</gene>
<proteinExistence type="predicted"/>
<name>A0A8J5H9X7_ZINOF</name>
<dbReference type="Proteomes" id="UP000734854">
    <property type="component" value="Unassembled WGS sequence"/>
</dbReference>
<evidence type="ECO:0000313" key="3">
    <source>
        <dbReference type="Proteomes" id="UP000734854"/>
    </source>
</evidence>
<accession>A0A8J5H9X7</accession>
<comment type="caution">
    <text evidence="2">The sequence shown here is derived from an EMBL/GenBank/DDBJ whole genome shotgun (WGS) entry which is preliminary data.</text>
</comment>
<reference evidence="2 3" key="1">
    <citation type="submission" date="2020-08" db="EMBL/GenBank/DDBJ databases">
        <title>Plant Genome Project.</title>
        <authorList>
            <person name="Zhang R.-G."/>
        </authorList>
    </citation>
    <scope>NUCLEOTIDE SEQUENCE [LARGE SCALE GENOMIC DNA]</scope>
    <source>
        <tissue evidence="2">Rhizome</tissue>
    </source>
</reference>
<keyword evidence="3" id="KW-1185">Reference proteome</keyword>
<organism evidence="2 3">
    <name type="scientific">Zingiber officinale</name>
    <name type="common">Ginger</name>
    <name type="synonym">Amomum zingiber</name>
    <dbReference type="NCBI Taxonomy" id="94328"/>
    <lineage>
        <taxon>Eukaryota</taxon>
        <taxon>Viridiplantae</taxon>
        <taxon>Streptophyta</taxon>
        <taxon>Embryophyta</taxon>
        <taxon>Tracheophyta</taxon>
        <taxon>Spermatophyta</taxon>
        <taxon>Magnoliopsida</taxon>
        <taxon>Liliopsida</taxon>
        <taxon>Zingiberales</taxon>
        <taxon>Zingiberaceae</taxon>
        <taxon>Zingiber</taxon>
    </lineage>
</organism>